<dbReference type="HOGENOM" id="CLU_010084_0_0_1"/>
<feature type="region of interest" description="Disordered" evidence="8">
    <location>
        <begin position="1"/>
        <end position="58"/>
    </location>
</feature>
<protein>
    <recommendedName>
        <fullName evidence="9">Zn(2)-C6 fungal-type domain-containing protein</fullName>
    </recommendedName>
</protein>
<dbReference type="AlphaFoldDB" id="W7I5L6"/>
<comment type="subcellular location">
    <subcellularLocation>
        <location evidence="1">Nucleus</location>
    </subcellularLocation>
</comment>
<feature type="compositionally biased region" description="Low complexity" evidence="8">
    <location>
        <begin position="42"/>
        <end position="53"/>
    </location>
</feature>
<gene>
    <name evidence="10" type="ORF">DRE_01382</name>
</gene>
<dbReference type="Proteomes" id="UP000024837">
    <property type="component" value="Unassembled WGS sequence"/>
</dbReference>
<feature type="domain" description="Zn(2)-C6 fungal-type" evidence="9">
    <location>
        <begin position="67"/>
        <end position="96"/>
    </location>
</feature>
<dbReference type="InterPro" id="IPR001138">
    <property type="entry name" value="Zn2Cys6_DnaBD"/>
</dbReference>
<dbReference type="PANTHER" id="PTHR47540:SF1">
    <property type="entry name" value="ACTIVATOR OF STRESS GENES 1-RELATED"/>
    <property type="match status" value="1"/>
</dbReference>
<reference evidence="10 11" key="1">
    <citation type="submission" date="2013-05" db="EMBL/GenBank/DDBJ databases">
        <title>Drechslerella stenobrocha genome reveals carnivorous origination and mechanical trapping mechanism of predatory fungi.</title>
        <authorList>
            <person name="Liu X."/>
            <person name="Zhang W."/>
            <person name="Liu K."/>
        </authorList>
    </citation>
    <scope>NUCLEOTIDE SEQUENCE [LARGE SCALE GENOMIC DNA]</scope>
    <source>
        <strain evidence="10 11">248</strain>
    </source>
</reference>
<keyword evidence="4" id="KW-0805">Transcription regulation</keyword>
<dbReference type="Gene3D" id="4.10.240.10">
    <property type="entry name" value="Zn(2)-C6 fungal-type DNA-binding domain"/>
    <property type="match status" value="1"/>
</dbReference>
<dbReference type="GO" id="GO:0043565">
    <property type="term" value="F:sequence-specific DNA binding"/>
    <property type="evidence" value="ECO:0007669"/>
    <property type="project" value="TreeGrafter"/>
</dbReference>
<name>W7I5L6_9PEZI</name>
<feature type="region of interest" description="Disordered" evidence="8">
    <location>
        <begin position="685"/>
        <end position="792"/>
    </location>
</feature>
<evidence type="ECO:0000313" key="11">
    <source>
        <dbReference type="Proteomes" id="UP000024837"/>
    </source>
</evidence>
<evidence type="ECO:0000256" key="5">
    <source>
        <dbReference type="ARBA" id="ARBA00023125"/>
    </source>
</evidence>
<keyword evidence="11" id="KW-1185">Reference proteome</keyword>
<dbReference type="InterPro" id="IPR007219">
    <property type="entry name" value="XnlR_reg_dom"/>
</dbReference>
<dbReference type="SMART" id="SM00906">
    <property type="entry name" value="Fungal_trans"/>
    <property type="match status" value="1"/>
</dbReference>
<dbReference type="InterPro" id="IPR036864">
    <property type="entry name" value="Zn2-C6_fun-type_DNA-bd_sf"/>
</dbReference>
<dbReference type="PROSITE" id="PS50048">
    <property type="entry name" value="ZN2_CY6_FUNGAL_2"/>
    <property type="match status" value="1"/>
</dbReference>
<evidence type="ECO:0000256" key="3">
    <source>
        <dbReference type="ARBA" id="ARBA00022833"/>
    </source>
</evidence>
<feature type="compositionally biased region" description="Gly residues" evidence="8">
    <location>
        <begin position="842"/>
        <end position="860"/>
    </location>
</feature>
<evidence type="ECO:0000256" key="6">
    <source>
        <dbReference type="ARBA" id="ARBA00023163"/>
    </source>
</evidence>
<evidence type="ECO:0000313" key="10">
    <source>
        <dbReference type="EMBL" id="EWC44030.1"/>
    </source>
</evidence>
<dbReference type="GO" id="GO:0000981">
    <property type="term" value="F:DNA-binding transcription factor activity, RNA polymerase II-specific"/>
    <property type="evidence" value="ECO:0007669"/>
    <property type="project" value="InterPro"/>
</dbReference>
<keyword evidence="3" id="KW-0862">Zinc</keyword>
<evidence type="ECO:0000256" key="7">
    <source>
        <dbReference type="ARBA" id="ARBA00023242"/>
    </source>
</evidence>
<accession>W7I5L6</accession>
<proteinExistence type="predicted"/>
<dbReference type="InterPro" id="IPR051711">
    <property type="entry name" value="Stress_Response_Reg"/>
</dbReference>
<dbReference type="GO" id="GO:0005634">
    <property type="term" value="C:nucleus"/>
    <property type="evidence" value="ECO:0007669"/>
    <property type="project" value="UniProtKB-SubCell"/>
</dbReference>
<dbReference type="GO" id="GO:0006351">
    <property type="term" value="P:DNA-templated transcription"/>
    <property type="evidence" value="ECO:0007669"/>
    <property type="project" value="InterPro"/>
</dbReference>
<evidence type="ECO:0000256" key="1">
    <source>
        <dbReference type="ARBA" id="ARBA00004123"/>
    </source>
</evidence>
<feature type="compositionally biased region" description="Low complexity" evidence="8">
    <location>
        <begin position="713"/>
        <end position="727"/>
    </location>
</feature>
<keyword evidence="5" id="KW-0238">DNA-binding</keyword>
<evidence type="ECO:0000256" key="8">
    <source>
        <dbReference type="SAM" id="MobiDB-lite"/>
    </source>
</evidence>
<keyword evidence="7" id="KW-0539">Nucleus</keyword>
<dbReference type="SMART" id="SM00066">
    <property type="entry name" value="GAL4"/>
    <property type="match status" value="1"/>
</dbReference>
<evidence type="ECO:0000256" key="2">
    <source>
        <dbReference type="ARBA" id="ARBA00022723"/>
    </source>
</evidence>
<dbReference type="GO" id="GO:0045944">
    <property type="term" value="P:positive regulation of transcription by RNA polymerase II"/>
    <property type="evidence" value="ECO:0007669"/>
    <property type="project" value="TreeGrafter"/>
</dbReference>
<keyword evidence="6" id="KW-0804">Transcription</keyword>
<dbReference type="SUPFAM" id="SSF57701">
    <property type="entry name" value="Zn2/Cys6 DNA-binding domain"/>
    <property type="match status" value="1"/>
</dbReference>
<dbReference type="PANTHER" id="PTHR47540">
    <property type="entry name" value="THIAMINE REPRESSIBLE GENES REGULATORY PROTEIN THI5"/>
    <property type="match status" value="1"/>
</dbReference>
<sequence length="971" mass="105990">MADRDGRESDDGSSLGDDPIGEGYDDVGTGNGAASSPRVKPDPSSSTPSTNPVKPIPLQKRRRVTRACDCCRRKKIKCDGLQPCTHCSVYSYECTYDQPSNRRRNPTPQYIEALEGRLQRLDTFFKLVLPDADLDHPSFEAEKLPQLQQALKGAINQDGSPARLQASSGAADDQEGQLETMVEATGRLDIDESGRFDFHGHSSGFAYLNKLKEQLGDLLGTDNGRAAAHKLRPFRPIPQQFSSNVTSPNSSYLSDALPLPPREVAKELSDSCLTEALLIFRFIHRPSFDNLVDRLYGIDFEDYKNEEHLFLPVFYLVLAIGCVFTRRADQFGILDPLDEGGKYFTAGRRLTDITDCRDVTSLQCVLLMIIFLQSSAKLATCYSYVGIAVGASFRLGLHRKLPFADPVQAEVRKRIFCTVQKMDISVSALIGLPRMIHDEDIDPEWPTEVEDEHITKDGISPGALGQPNGISASNAHTKLLLILGKVVKKIYPVKGLQTSTYSKRTGYMISYAVVREIEQDLTNWQEGLPAYLRKGEDVPNQFLRTQYTLQVTLAHVKMMLYRPFIHYVAQPRDGRVRDERPFASAAACINTCREIIHICQEMKDKGILNGAYWYLIYTTFFSVVSLLYFVLENVTHSDAPAVLRDATVGKDCIFSLKDSSVAGDRCSSALKPLFDQLPNRLREGFGKAQTKKRGRAVSPAPPVYSQTQLQPTSGFSSPAGSSAAGRSHTFPATTFRPGVGTPGVGTPISLPDATARRSSNDNPLFNHDMLSPAPTLGEGQEPKHSLQQHLGGFTGMPDLNALMFPASGTFAYGSQAMMFDASLPAESAGGSSTTRDRQMSGTGPGQGLGQGTGQGPGTGTGPERRSLGTTGSPSFDNVEVQLYGPLPPYVYSVEHPGTGFGAATYATMTIPVTAAASAEPDGMMFDAFNQMIPDRGQAKPDGQYSANLGELLKMGMTDDDWDPIFGNPGHY</sequence>
<dbReference type="Pfam" id="PF00172">
    <property type="entry name" value="Zn_clus"/>
    <property type="match status" value="1"/>
</dbReference>
<evidence type="ECO:0000259" key="9">
    <source>
        <dbReference type="PROSITE" id="PS50048"/>
    </source>
</evidence>
<dbReference type="Pfam" id="PF04082">
    <property type="entry name" value="Fungal_trans"/>
    <property type="match status" value="1"/>
</dbReference>
<feature type="compositionally biased region" description="Basic and acidic residues" evidence="8">
    <location>
        <begin position="1"/>
        <end position="10"/>
    </location>
</feature>
<evidence type="ECO:0000256" key="4">
    <source>
        <dbReference type="ARBA" id="ARBA00023015"/>
    </source>
</evidence>
<keyword evidence="2" id="KW-0479">Metal-binding</keyword>
<dbReference type="GO" id="GO:0008270">
    <property type="term" value="F:zinc ion binding"/>
    <property type="evidence" value="ECO:0007669"/>
    <property type="project" value="InterPro"/>
</dbReference>
<dbReference type="PROSITE" id="PS00463">
    <property type="entry name" value="ZN2_CY6_FUNGAL_1"/>
    <property type="match status" value="1"/>
</dbReference>
<dbReference type="CDD" id="cd12148">
    <property type="entry name" value="fungal_TF_MHR"/>
    <property type="match status" value="1"/>
</dbReference>
<feature type="region of interest" description="Disordered" evidence="8">
    <location>
        <begin position="825"/>
        <end position="876"/>
    </location>
</feature>
<organism evidence="10 11">
    <name type="scientific">Drechslerella stenobrocha 248</name>
    <dbReference type="NCBI Taxonomy" id="1043628"/>
    <lineage>
        <taxon>Eukaryota</taxon>
        <taxon>Fungi</taxon>
        <taxon>Dikarya</taxon>
        <taxon>Ascomycota</taxon>
        <taxon>Pezizomycotina</taxon>
        <taxon>Orbiliomycetes</taxon>
        <taxon>Orbiliales</taxon>
        <taxon>Orbiliaceae</taxon>
        <taxon>Drechslerella</taxon>
    </lineage>
</organism>
<dbReference type="EMBL" id="KI966448">
    <property type="protein sequence ID" value="EWC44030.1"/>
    <property type="molecule type" value="Genomic_DNA"/>
</dbReference>
<dbReference type="CDD" id="cd00067">
    <property type="entry name" value="GAL4"/>
    <property type="match status" value="1"/>
</dbReference>
<dbReference type="OrthoDB" id="422427at2759"/>